<protein>
    <submittedName>
        <fullName evidence="1">Uncharacterized protein</fullName>
    </submittedName>
</protein>
<organism evidence="1 2">
    <name type="scientific">Pseudomonas fluorescens</name>
    <dbReference type="NCBI Taxonomy" id="294"/>
    <lineage>
        <taxon>Bacteria</taxon>
        <taxon>Pseudomonadati</taxon>
        <taxon>Pseudomonadota</taxon>
        <taxon>Gammaproteobacteria</taxon>
        <taxon>Pseudomonadales</taxon>
        <taxon>Pseudomonadaceae</taxon>
        <taxon>Pseudomonas</taxon>
    </lineage>
</organism>
<evidence type="ECO:0000313" key="1">
    <source>
        <dbReference type="EMBL" id="VVN78680.1"/>
    </source>
</evidence>
<name>A0A5E7ALH7_PSEFL</name>
<gene>
    <name evidence="1" type="ORF">PS704_00918</name>
</gene>
<dbReference type="AlphaFoldDB" id="A0A5E7ALH7"/>
<dbReference type="Proteomes" id="UP000326557">
    <property type="component" value="Unassembled WGS sequence"/>
</dbReference>
<accession>A0A5E7ALH7</accession>
<sequence length="264" mass="29864">MVPRCRCRASFASKLSRTFRTLGSLAFCGEQTRTHPVEFARRLSCNSHHLRTESPFSKEEFVLIEVAVVERILCVVDRCLRSQFPDDYHKRCMYASFGIHRLLQAMGHNPVVVGGKFLAFVVSRHERKGSMQGYASDTGEHSHYWVELNGVIIDLGTYYLPVESSFPACEVPAVFWDTSYALPRGLRYDPQARYESTEVTHLAPHIIEKMEPFLAACHARMAKPLVKPKIGKWLITTPSSIDRAASKGDLWARGMVRFESSPVG</sequence>
<evidence type="ECO:0000313" key="2">
    <source>
        <dbReference type="Proteomes" id="UP000326557"/>
    </source>
</evidence>
<reference evidence="1 2" key="1">
    <citation type="submission" date="2019-09" db="EMBL/GenBank/DDBJ databases">
        <authorList>
            <person name="Chandra G."/>
            <person name="Truman W A."/>
        </authorList>
    </citation>
    <scope>NUCLEOTIDE SEQUENCE [LARGE SCALE GENOMIC DNA]</scope>
    <source>
        <strain evidence="1">PS704</strain>
    </source>
</reference>
<dbReference type="EMBL" id="CABVHP010000002">
    <property type="protein sequence ID" value="VVN78680.1"/>
    <property type="molecule type" value="Genomic_DNA"/>
</dbReference>
<proteinExistence type="predicted"/>